<dbReference type="STRING" id="880157.AB204_04560"/>
<dbReference type="Proteomes" id="UP000036277">
    <property type="component" value="Unassembled WGS sequence"/>
</dbReference>
<sequence>MVYINRNKWHHCLLTGLSDSYQQADKIVVNKIRVKKCKPSTHPILFNVSFFFICYDIAYYQSLSHGCYLINHEIHSYFPFY</sequence>
<dbReference type="AlphaFoldDB" id="A0A0J5FVK9"/>
<keyword evidence="2" id="KW-1185">Reference proteome</keyword>
<protein>
    <submittedName>
        <fullName evidence="1">Uncharacterized protein</fullName>
    </submittedName>
</protein>
<reference evidence="1 2" key="1">
    <citation type="submission" date="2015-06" db="EMBL/GenBank/DDBJ databases">
        <title>Draft Whole-Genome Sequence of the Entomopathogenic Bacterium Xenorhabdus khoisanae.</title>
        <authorList>
            <person name="Naidoo S."/>
            <person name="Featherston J."/>
            <person name="Gray V.M."/>
        </authorList>
    </citation>
    <scope>NUCLEOTIDE SEQUENCE [LARGE SCALE GENOMIC DNA]</scope>
    <source>
        <strain evidence="1 2">MCB</strain>
    </source>
</reference>
<name>A0A0J5FVK9_9GAMM</name>
<dbReference type="EMBL" id="LFCV01000026">
    <property type="protein sequence ID" value="KMJ46263.1"/>
    <property type="molecule type" value="Genomic_DNA"/>
</dbReference>
<accession>A0A0J5FVK9</accession>
<comment type="caution">
    <text evidence="1">The sequence shown here is derived from an EMBL/GenBank/DDBJ whole genome shotgun (WGS) entry which is preliminary data.</text>
</comment>
<evidence type="ECO:0000313" key="1">
    <source>
        <dbReference type="EMBL" id="KMJ46263.1"/>
    </source>
</evidence>
<gene>
    <name evidence="1" type="ORF">AB204_04560</name>
</gene>
<evidence type="ECO:0000313" key="2">
    <source>
        <dbReference type="Proteomes" id="UP000036277"/>
    </source>
</evidence>
<proteinExistence type="predicted"/>
<organism evidence="1 2">
    <name type="scientific">Xenorhabdus khoisanae</name>
    <dbReference type="NCBI Taxonomy" id="880157"/>
    <lineage>
        <taxon>Bacteria</taxon>
        <taxon>Pseudomonadati</taxon>
        <taxon>Pseudomonadota</taxon>
        <taxon>Gammaproteobacteria</taxon>
        <taxon>Enterobacterales</taxon>
        <taxon>Morganellaceae</taxon>
        <taxon>Xenorhabdus</taxon>
    </lineage>
</organism>